<proteinExistence type="inferred from homology"/>
<comment type="similarity">
    <text evidence="14 16">Belongs to the type III pantothenate kinase family.</text>
</comment>
<comment type="cofactor">
    <cofactor evidence="16">
        <name>NH4(+)</name>
        <dbReference type="ChEBI" id="CHEBI:28938"/>
    </cofactor>
    <cofactor evidence="16">
        <name>K(+)</name>
        <dbReference type="ChEBI" id="CHEBI:29103"/>
    </cofactor>
    <text evidence="16">A monovalent cation. Ammonium or potassium.</text>
</comment>
<evidence type="ECO:0000256" key="9">
    <source>
        <dbReference type="ARBA" id="ARBA00022741"/>
    </source>
</evidence>
<dbReference type="Pfam" id="PF03309">
    <property type="entry name" value="Pan_kinase"/>
    <property type="match status" value="1"/>
</dbReference>
<evidence type="ECO:0000313" key="18">
    <source>
        <dbReference type="Proteomes" id="UP000237684"/>
    </source>
</evidence>
<dbReference type="HAMAP" id="MF_01274">
    <property type="entry name" value="Pantothen_kinase_3"/>
    <property type="match status" value="1"/>
</dbReference>
<dbReference type="GO" id="GO:0005737">
    <property type="term" value="C:cytoplasm"/>
    <property type="evidence" value="ECO:0007669"/>
    <property type="project" value="UniProtKB-SubCell"/>
</dbReference>
<dbReference type="GO" id="GO:0005524">
    <property type="term" value="F:ATP binding"/>
    <property type="evidence" value="ECO:0007669"/>
    <property type="project" value="UniProtKB-UniRule"/>
</dbReference>
<gene>
    <name evidence="16" type="primary">coaX</name>
    <name evidence="17" type="ORF">B1R32_108120</name>
</gene>
<keyword evidence="13 16" id="KW-0173">Coenzyme A biosynthesis</keyword>
<dbReference type="NCBIfam" id="TIGR00671">
    <property type="entry name" value="baf"/>
    <property type="match status" value="1"/>
</dbReference>
<evidence type="ECO:0000256" key="16">
    <source>
        <dbReference type="HAMAP-Rule" id="MF_01274"/>
    </source>
</evidence>
<comment type="pathway">
    <text evidence="4 16">Cofactor biosynthesis; coenzyme A biosynthesis; CoA from (R)-pantothenate: step 1/5.</text>
</comment>
<evidence type="ECO:0000256" key="10">
    <source>
        <dbReference type="ARBA" id="ARBA00022777"/>
    </source>
</evidence>
<dbReference type="InParanoid" id="A0A2S8ST36"/>
<dbReference type="CDD" id="cd24015">
    <property type="entry name" value="ASKHA_NBD_PanK-III"/>
    <property type="match status" value="1"/>
</dbReference>
<keyword evidence="12 16" id="KW-0630">Potassium</keyword>
<reference evidence="17 18" key="1">
    <citation type="journal article" date="2018" name="Syst. Appl. Microbiol.">
        <title>Abditibacterium utsteinense sp. nov., the first cultivated member of candidate phylum FBP, isolated from ice-free Antarctic soil samples.</title>
        <authorList>
            <person name="Tahon G."/>
            <person name="Tytgat B."/>
            <person name="Lebbe L."/>
            <person name="Carlier A."/>
            <person name="Willems A."/>
        </authorList>
    </citation>
    <scope>NUCLEOTIDE SEQUENCE [LARGE SCALE GENOMIC DNA]</scope>
    <source>
        <strain evidence="17 18">LMG 29911</strain>
    </source>
</reference>
<keyword evidence="8 16" id="KW-0808">Transferase</keyword>
<protein>
    <recommendedName>
        <fullName evidence="15 16">Type III pantothenate kinase</fullName>
        <ecNumber evidence="6 16">2.7.1.33</ecNumber>
    </recommendedName>
    <alternativeName>
        <fullName evidence="16">PanK-III</fullName>
    </alternativeName>
    <alternativeName>
        <fullName evidence="16">Pantothenic acid kinase</fullName>
    </alternativeName>
</protein>
<dbReference type="RefSeq" id="WP_105483815.1">
    <property type="nucleotide sequence ID" value="NZ_NIGF01000008.1"/>
</dbReference>
<comment type="function">
    <text evidence="16">Catalyzes the phosphorylation of pantothenate (Pan), the first step in CoA biosynthesis.</text>
</comment>
<evidence type="ECO:0000256" key="8">
    <source>
        <dbReference type="ARBA" id="ARBA00022679"/>
    </source>
</evidence>
<dbReference type="EMBL" id="NIGF01000008">
    <property type="protein sequence ID" value="PQV63909.1"/>
    <property type="molecule type" value="Genomic_DNA"/>
</dbReference>
<feature type="binding site" evidence="16">
    <location>
        <position position="184"/>
    </location>
    <ligand>
        <name>substrate</name>
    </ligand>
</feature>
<evidence type="ECO:0000256" key="13">
    <source>
        <dbReference type="ARBA" id="ARBA00022993"/>
    </source>
</evidence>
<evidence type="ECO:0000256" key="3">
    <source>
        <dbReference type="ARBA" id="ARBA00004496"/>
    </source>
</evidence>
<dbReference type="Gene3D" id="3.30.420.40">
    <property type="match status" value="2"/>
</dbReference>
<dbReference type="UniPathway" id="UPA00241">
    <property type="reaction ID" value="UER00352"/>
</dbReference>
<organism evidence="17 18">
    <name type="scientific">Abditibacterium utsteinense</name>
    <dbReference type="NCBI Taxonomy" id="1960156"/>
    <lineage>
        <taxon>Bacteria</taxon>
        <taxon>Pseudomonadati</taxon>
        <taxon>Abditibacteriota</taxon>
        <taxon>Abditibacteriia</taxon>
        <taxon>Abditibacteriales</taxon>
        <taxon>Abditibacteriaceae</taxon>
        <taxon>Abditibacterium</taxon>
    </lineage>
</organism>
<evidence type="ECO:0000313" key="17">
    <source>
        <dbReference type="EMBL" id="PQV63909.1"/>
    </source>
</evidence>
<keyword evidence="9 16" id="KW-0547">Nucleotide-binding</keyword>
<feature type="active site" description="Proton acceptor" evidence="16">
    <location>
        <position position="109"/>
    </location>
</feature>
<evidence type="ECO:0000256" key="4">
    <source>
        <dbReference type="ARBA" id="ARBA00005225"/>
    </source>
</evidence>
<dbReference type="PANTHER" id="PTHR34265">
    <property type="entry name" value="TYPE III PANTOTHENATE KINASE"/>
    <property type="match status" value="1"/>
</dbReference>
<comment type="cofactor">
    <cofactor evidence="2">
        <name>K(+)</name>
        <dbReference type="ChEBI" id="CHEBI:29103"/>
    </cofactor>
</comment>
<dbReference type="PANTHER" id="PTHR34265:SF1">
    <property type="entry name" value="TYPE III PANTOTHENATE KINASE"/>
    <property type="match status" value="1"/>
</dbReference>
<feature type="binding site" evidence="16">
    <location>
        <position position="132"/>
    </location>
    <ligand>
        <name>ATP</name>
        <dbReference type="ChEBI" id="CHEBI:30616"/>
    </ligand>
</feature>
<name>A0A2S8ST36_9BACT</name>
<dbReference type="GO" id="GO:0046872">
    <property type="term" value="F:metal ion binding"/>
    <property type="evidence" value="ECO:0007669"/>
    <property type="project" value="UniProtKB-KW"/>
</dbReference>
<comment type="caution">
    <text evidence="17">The sequence shown here is derived from an EMBL/GenBank/DDBJ whole genome shotgun (WGS) entry which is preliminary data.</text>
</comment>
<keyword evidence="10 16" id="KW-0418">Kinase</keyword>
<dbReference type="AlphaFoldDB" id="A0A2S8ST36"/>
<dbReference type="InterPro" id="IPR043129">
    <property type="entry name" value="ATPase_NBD"/>
</dbReference>
<dbReference type="Proteomes" id="UP000237684">
    <property type="component" value="Unassembled WGS sequence"/>
</dbReference>
<dbReference type="EC" id="2.7.1.33" evidence="6 16"/>
<evidence type="ECO:0000256" key="6">
    <source>
        <dbReference type="ARBA" id="ARBA00012102"/>
    </source>
</evidence>
<dbReference type="NCBIfam" id="NF009855">
    <property type="entry name" value="PRK13321.1"/>
    <property type="match status" value="1"/>
</dbReference>
<evidence type="ECO:0000256" key="11">
    <source>
        <dbReference type="ARBA" id="ARBA00022840"/>
    </source>
</evidence>
<feature type="binding site" evidence="16">
    <location>
        <begin position="6"/>
        <end position="13"/>
    </location>
    <ligand>
        <name>ATP</name>
        <dbReference type="ChEBI" id="CHEBI:30616"/>
    </ligand>
</feature>
<dbReference type="SUPFAM" id="SSF53067">
    <property type="entry name" value="Actin-like ATPase domain"/>
    <property type="match status" value="2"/>
</dbReference>
<keyword evidence="7 16" id="KW-0963">Cytoplasm</keyword>
<evidence type="ECO:0000256" key="7">
    <source>
        <dbReference type="ARBA" id="ARBA00022490"/>
    </source>
</evidence>
<feature type="binding site" evidence="16">
    <location>
        <position position="100"/>
    </location>
    <ligand>
        <name>substrate</name>
    </ligand>
</feature>
<feature type="binding site" evidence="16">
    <location>
        <begin position="107"/>
        <end position="110"/>
    </location>
    <ligand>
        <name>substrate</name>
    </ligand>
</feature>
<evidence type="ECO:0000256" key="1">
    <source>
        <dbReference type="ARBA" id="ARBA00001206"/>
    </source>
</evidence>
<dbReference type="InterPro" id="IPR004619">
    <property type="entry name" value="Type_III_PanK"/>
</dbReference>
<keyword evidence="18" id="KW-1185">Reference proteome</keyword>
<evidence type="ECO:0000256" key="2">
    <source>
        <dbReference type="ARBA" id="ARBA00001958"/>
    </source>
</evidence>
<dbReference type="FunCoup" id="A0A2S8ST36">
    <property type="interactions" value="367"/>
</dbReference>
<accession>A0A2S8ST36</accession>
<comment type="subcellular location">
    <subcellularLocation>
        <location evidence="3 16">Cytoplasm</location>
    </subcellularLocation>
</comment>
<dbReference type="GO" id="GO:0004594">
    <property type="term" value="F:pantothenate kinase activity"/>
    <property type="evidence" value="ECO:0007669"/>
    <property type="project" value="UniProtKB-UniRule"/>
</dbReference>
<comment type="subunit">
    <text evidence="5 16">Homodimer.</text>
</comment>
<dbReference type="GO" id="GO:0015937">
    <property type="term" value="P:coenzyme A biosynthetic process"/>
    <property type="evidence" value="ECO:0007669"/>
    <property type="project" value="UniProtKB-UniRule"/>
</dbReference>
<evidence type="ECO:0000256" key="15">
    <source>
        <dbReference type="ARBA" id="ARBA00040883"/>
    </source>
</evidence>
<keyword evidence="11 16" id="KW-0067">ATP-binding</keyword>
<feature type="binding site" evidence="16">
    <location>
        <position position="129"/>
    </location>
    <ligand>
        <name>K(+)</name>
        <dbReference type="ChEBI" id="CHEBI:29103"/>
    </ligand>
</feature>
<evidence type="ECO:0000256" key="12">
    <source>
        <dbReference type="ARBA" id="ARBA00022958"/>
    </source>
</evidence>
<keyword evidence="16" id="KW-0479">Metal-binding</keyword>
<comment type="catalytic activity">
    <reaction evidence="1 16">
        <text>(R)-pantothenate + ATP = (R)-4'-phosphopantothenate + ADP + H(+)</text>
        <dbReference type="Rhea" id="RHEA:16373"/>
        <dbReference type="ChEBI" id="CHEBI:10986"/>
        <dbReference type="ChEBI" id="CHEBI:15378"/>
        <dbReference type="ChEBI" id="CHEBI:29032"/>
        <dbReference type="ChEBI" id="CHEBI:30616"/>
        <dbReference type="ChEBI" id="CHEBI:456216"/>
        <dbReference type="EC" id="2.7.1.33"/>
    </reaction>
</comment>
<sequence>MLLAFDIGNTNLTVGLWKGDELAAQWRYATRRDATSDELAANLYVSFQTASFAFRDVTGIAISSVVPSLTPQSIKFSRDYFHIEPLVVSHSLNLGLKNRYDDPKAVGADRLVNGLAAWKKANRAVVVADFGTATTVDAVSGDGTYLGGAIAPGIGISTDALFRAAAKLPRVELLAPPCALALNTAESIQAGLVFGYAGLTKELISRCASEIEAEFGEKPAVYATGGLAELIAPLVPQIERVEANLTLEGLKLIWNAHQ</sequence>
<dbReference type="OrthoDB" id="9804707at2"/>
<evidence type="ECO:0000256" key="5">
    <source>
        <dbReference type="ARBA" id="ARBA00011738"/>
    </source>
</evidence>
<evidence type="ECO:0000256" key="14">
    <source>
        <dbReference type="ARBA" id="ARBA00038036"/>
    </source>
</evidence>